<dbReference type="GO" id="GO:0005737">
    <property type="term" value="C:cytoplasm"/>
    <property type="evidence" value="ECO:0007669"/>
    <property type="project" value="TreeGrafter"/>
</dbReference>
<feature type="region of interest" description="Disordered" evidence="3">
    <location>
        <begin position="125"/>
        <end position="149"/>
    </location>
</feature>
<dbReference type="Gene3D" id="2.60.40.790">
    <property type="match status" value="1"/>
</dbReference>
<dbReference type="OrthoDB" id="1431247at2759"/>
<evidence type="ECO:0000313" key="5">
    <source>
        <dbReference type="EMBL" id="KJH39721.1"/>
    </source>
</evidence>
<dbReference type="PRINTS" id="PR00299">
    <property type="entry name" value="ACRYSTALLIN"/>
</dbReference>
<gene>
    <name evidence="5" type="ORF">DICVIV_14393</name>
</gene>
<dbReference type="GO" id="GO:0036498">
    <property type="term" value="P:IRE1-mediated unfolded protein response"/>
    <property type="evidence" value="ECO:0007669"/>
    <property type="project" value="TreeGrafter"/>
</dbReference>
<dbReference type="GO" id="GO:0042026">
    <property type="term" value="P:protein refolding"/>
    <property type="evidence" value="ECO:0007669"/>
    <property type="project" value="TreeGrafter"/>
</dbReference>
<dbReference type="InterPro" id="IPR001436">
    <property type="entry name" value="Alpha-crystallin/sHSP_animal"/>
</dbReference>
<dbReference type="PROSITE" id="PS01031">
    <property type="entry name" value="SHSP"/>
    <property type="match status" value="1"/>
</dbReference>
<reference evidence="6" key="2">
    <citation type="journal article" date="2016" name="Sci. Rep.">
        <title>Dictyocaulus viviparus genome, variome and transcriptome elucidate lungworm biology and support future intervention.</title>
        <authorList>
            <person name="McNulty S.N."/>
            <person name="Strube C."/>
            <person name="Rosa B.A."/>
            <person name="Martin J.C."/>
            <person name="Tyagi R."/>
            <person name="Choi Y.J."/>
            <person name="Wang Q."/>
            <person name="Hallsworth Pepin K."/>
            <person name="Zhang X."/>
            <person name="Ozersky P."/>
            <person name="Wilson R.K."/>
            <person name="Sternberg P.W."/>
            <person name="Gasser R.B."/>
            <person name="Mitreva M."/>
        </authorList>
    </citation>
    <scope>NUCLEOTIDE SEQUENCE [LARGE SCALE GENOMIC DNA]</scope>
    <source>
        <strain evidence="6">HannoverDv2000</strain>
    </source>
</reference>
<dbReference type="Pfam" id="PF00011">
    <property type="entry name" value="HSP20"/>
    <property type="match status" value="1"/>
</dbReference>
<evidence type="ECO:0000256" key="3">
    <source>
        <dbReference type="SAM" id="MobiDB-lite"/>
    </source>
</evidence>
<organism evidence="5 6">
    <name type="scientific">Dictyocaulus viviparus</name>
    <name type="common">Bovine lungworm</name>
    <dbReference type="NCBI Taxonomy" id="29172"/>
    <lineage>
        <taxon>Eukaryota</taxon>
        <taxon>Metazoa</taxon>
        <taxon>Ecdysozoa</taxon>
        <taxon>Nematoda</taxon>
        <taxon>Chromadorea</taxon>
        <taxon>Rhabditida</taxon>
        <taxon>Rhabditina</taxon>
        <taxon>Rhabditomorpha</taxon>
        <taxon>Strongyloidea</taxon>
        <taxon>Metastrongylidae</taxon>
        <taxon>Dictyocaulus</taxon>
    </lineage>
</organism>
<dbReference type="PANTHER" id="PTHR45640:SF32">
    <property type="entry name" value="STRESS-INDUCED PROTEIN 1"/>
    <property type="match status" value="1"/>
</dbReference>
<dbReference type="STRING" id="29172.A0A0D8XB79"/>
<dbReference type="InterPro" id="IPR002068">
    <property type="entry name" value="A-crystallin/Hsp20_dom"/>
</dbReference>
<protein>
    <submittedName>
        <fullName evidence="5">Hsp20/alpha crystallin family protein</fullName>
    </submittedName>
</protein>
<sequence>MALWPVSPLDSFMVDPVGRVMRDIDRTLMPYWRNADHSVLHVGNTTKEFVNDDKKFAVSLDVSHFKPEEIKVQLEGNELIIEGNQEAKGENSYMKKSFMHKWALPEDCDVDAIHTQLNDAGHLSIEAPKTGQHPRRRNIPIMAAPKKKH</sequence>
<proteinExistence type="inferred from homology"/>
<evidence type="ECO:0000256" key="2">
    <source>
        <dbReference type="RuleBase" id="RU003616"/>
    </source>
</evidence>
<feature type="domain" description="SHSP" evidence="4">
    <location>
        <begin position="38"/>
        <end position="144"/>
    </location>
</feature>
<dbReference type="Proteomes" id="UP000053766">
    <property type="component" value="Unassembled WGS sequence"/>
</dbReference>
<dbReference type="GO" id="GO:0005634">
    <property type="term" value="C:nucleus"/>
    <property type="evidence" value="ECO:0007669"/>
    <property type="project" value="TreeGrafter"/>
</dbReference>
<dbReference type="PANTHER" id="PTHR45640">
    <property type="entry name" value="HEAT SHOCK PROTEIN HSP-12.2-RELATED"/>
    <property type="match status" value="1"/>
</dbReference>
<dbReference type="SUPFAM" id="SSF49764">
    <property type="entry name" value="HSP20-like chaperones"/>
    <property type="match status" value="1"/>
</dbReference>
<reference evidence="5 6" key="1">
    <citation type="submission" date="2013-11" db="EMBL/GenBank/DDBJ databases">
        <title>Draft genome of the bovine lungworm Dictyocaulus viviparus.</title>
        <authorList>
            <person name="Mitreva M."/>
        </authorList>
    </citation>
    <scope>NUCLEOTIDE SEQUENCE [LARGE SCALE GENOMIC DNA]</scope>
    <source>
        <strain evidence="5 6">HannoverDv2000</strain>
    </source>
</reference>
<dbReference type="AlphaFoldDB" id="A0A0D8XB79"/>
<dbReference type="EMBL" id="KN721313">
    <property type="protein sequence ID" value="KJH39721.1"/>
    <property type="molecule type" value="Genomic_DNA"/>
</dbReference>
<dbReference type="GO" id="GO:0051082">
    <property type="term" value="F:unfolded protein binding"/>
    <property type="evidence" value="ECO:0007669"/>
    <property type="project" value="TreeGrafter"/>
</dbReference>
<dbReference type="GO" id="GO:0009408">
    <property type="term" value="P:response to heat"/>
    <property type="evidence" value="ECO:0007669"/>
    <property type="project" value="TreeGrafter"/>
</dbReference>
<evidence type="ECO:0000256" key="1">
    <source>
        <dbReference type="PROSITE-ProRule" id="PRU00285"/>
    </source>
</evidence>
<comment type="similarity">
    <text evidence="1 2">Belongs to the small heat shock protein (HSP20) family.</text>
</comment>
<evidence type="ECO:0000313" key="6">
    <source>
        <dbReference type="Proteomes" id="UP000053766"/>
    </source>
</evidence>
<dbReference type="InterPro" id="IPR008978">
    <property type="entry name" value="HSP20-like_chaperone"/>
</dbReference>
<name>A0A0D8XB79_DICVI</name>
<keyword evidence="6" id="KW-1185">Reference proteome</keyword>
<evidence type="ECO:0000259" key="4">
    <source>
        <dbReference type="PROSITE" id="PS01031"/>
    </source>
</evidence>
<accession>A0A0D8XB79</accession>
<dbReference type="CDD" id="cd06526">
    <property type="entry name" value="metazoan_ACD"/>
    <property type="match status" value="1"/>
</dbReference>